<dbReference type="RefSeq" id="WP_006863395.1">
    <property type="nucleotide sequence ID" value="NZ_ACCL02000019.1"/>
</dbReference>
<evidence type="ECO:0000313" key="2">
    <source>
        <dbReference type="Proteomes" id="UP000005561"/>
    </source>
</evidence>
<dbReference type="STRING" id="168384.SAMN05660368_00781"/>
<name>C6LIZ6_9FIRM</name>
<gene>
    <name evidence="1" type="ORF">BRYFOR_08630</name>
</gene>
<evidence type="ECO:0008006" key="3">
    <source>
        <dbReference type="Google" id="ProtNLM"/>
    </source>
</evidence>
<dbReference type="Proteomes" id="UP000005561">
    <property type="component" value="Unassembled WGS sequence"/>
</dbReference>
<dbReference type="AlphaFoldDB" id="C6LIZ6"/>
<accession>C6LIZ6</accession>
<sequence>MFTIFNSKSLWVGKDLKKFNQIREKLEAKQIPYDYKVHNRMGQWSGRGTLRGNTGSLGTPFDQMYEYDIRVYSRDFELAEYCLRGN</sequence>
<keyword evidence="2" id="KW-1185">Reference proteome</keyword>
<evidence type="ECO:0000313" key="1">
    <source>
        <dbReference type="EMBL" id="EET59316.1"/>
    </source>
</evidence>
<dbReference type="EMBL" id="ACCL02000019">
    <property type="protein sequence ID" value="EET59316.1"/>
    <property type="molecule type" value="Genomic_DNA"/>
</dbReference>
<dbReference type="OrthoDB" id="1734503at2"/>
<proteinExistence type="predicted"/>
<comment type="caution">
    <text evidence="1">The sequence shown here is derived from an EMBL/GenBank/DDBJ whole genome shotgun (WGS) entry which is preliminary data.</text>
</comment>
<organism evidence="1 2">
    <name type="scientific">Marvinbryantia formatexigens DSM 14469</name>
    <dbReference type="NCBI Taxonomy" id="478749"/>
    <lineage>
        <taxon>Bacteria</taxon>
        <taxon>Bacillati</taxon>
        <taxon>Bacillota</taxon>
        <taxon>Clostridia</taxon>
        <taxon>Lachnospirales</taxon>
        <taxon>Lachnospiraceae</taxon>
        <taxon>Marvinbryantia</taxon>
    </lineage>
</organism>
<reference evidence="1" key="1">
    <citation type="submission" date="2009-07" db="EMBL/GenBank/DDBJ databases">
        <authorList>
            <person name="Weinstock G."/>
            <person name="Sodergren E."/>
            <person name="Clifton S."/>
            <person name="Fulton L."/>
            <person name="Fulton B."/>
            <person name="Courtney L."/>
            <person name="Fronick C."/>
            <person name="Harrison M."/>
            <person name="Strong C."/>
            <person name="Farmer C."/>
            <person name="Delahaunty K."/>
            <person name="Markovic C."/>
            <person name="Hall O."/>
            <person name="Minx P."/>
            <person name="Tomlinson C."/>
            <person name="Mitreva M."/>
            <person name="Nelson J."/>
            <person name="Hou S."/>
            <person name="Wollam A."/>
            <person name="Pepin K.H."/>
            <person name="Johnson M."/>
            <person name="Bhonagiri V."/>
            <person name="Nash W.E."/>
            <person name="Warren W."/>
            <person name="Chinwalla A."/>
            <person name="Mardis E.R."/>
            <person name="Wilson R.K."/>
        </authorList>
    </citation>
    <scope>NUCLEOTIDE SEQUENCE [LARGE SCALE GENOMIC DNA]</scope>
    <source>
        <strain evidence="1">DSM 14469</strain>
    </source>
</reference>
<protein>
    <recommendedName>
        <fullName evidence="3">DUF2007 domain-containing protein</fullName>
    </recommendedName>
</protein>